<dbReference type="EMBL" id="PJMU01000002">
    <property type="protein sequence ID" value="PKV66922.1"/>
    <property type="molecule type" value="Genomic_DNA"/>
</dbReference>
<feature type="compositionally biased region" description="Basic and acidic residues" evidence="1">
    <location>
        <begin position="181"/>
        <end position="227"/>
    </location>
</feature>
<name>A0A2N3UC36_9BACT</name>
<dbReference type="AlphaFoldDB" id="A0A2N3UC36"/>
<keyword evidence="3" id="KW-1185">Reference proteome</keyword>
<protein>
    <submittedName>
        <fullName evidence="2">Uncharacterized protein</fullName>
    </submittedName>
</protein>
<dbReference type="OrthoDB" id="892383at2"/>
<dbReference type="RefSeq" id="WP_101444232.1">
    <property type="nucleotide sequence ID" value="NZ_PJMU01000002.1"/>
</dbReference>
<evidence type="ECO:0000313" key="3">
    <source>
        <dbReference type="Proteomes" id="UP000233782"/>
    </source>
</evidence>
<feature type="compositionally biased region" description="Polar residues" evidence="1">
    <location>
        <begin position="137"/>
        <end position="149"/>
    </location>
</feature>
<evidence type="ECO:0000256" key="1">
    <source>
        <dbReference type="SAM" id="MobiDB-lite"/>
    </source>
</evidence>
<sequence length="278" mass="32899">MRNDAEHHDRPGDYNQRIGRELYNQDREQQPQPQQRYAYRGQDQRQRKWDEGNYFHTGPSPRGAQDRDRQAETGRHYIGNRPGTYQSNQGSYQSGHYGSRSESPYRNESQYLNHGYRGQGSGSQQGYRSQMGGGSQPGNYNEPPTSQDSLWREGPGTRSRYKETDYRYGSGSHNWYSEGRYSPDVEPESRDKRGFFERVRDTWDDIMHSDDPEYRPHNRYDSERRAEQLSSRQRYSGESFRDRNFDQGYEGGPRWADETDSGNDSYYKDSDRNQRNRR</sequence>
<accession>A0A2N3UC36</accession>
<feature type="compositionally biased region" description="Basic and acidic residues" evidence="1">
    <location>
        <begin position="42"/>
        <end position="53"/>
    </location>
</feature>
<feature type="compositionally biased region" description="Basic and acidic residues" evidence="1">
    <location>
        <begin position="1"/>
        <end position="29"/>
    </location>
</feature>
<evidence type="ECO:0000313" key="2">
    <source>
        <dbReference type="EMBL" id="PKV66922.1"/>
    </source>
</evidence>
<feature type="compositionally biased region" description="Basic and acidic residues" evidence="1">
    <location>
        <begin position="64"/>
        <end position="75"/>
    </location>
</feature>
<comment type="caution">
    <text evidence="2">The sequence shown here is derived from an EMBL/GenBank/DDBJ whole genome shotgun (WGS) entry which is preliminary data.</text>
</comment>
<gene>
    <name evidence="2" type="ORF">BD749_2059</name>
</gene>
<feature type="region of interest" description="Disordered" evidence="1">
    <location>
        <begin position="1"/>
        <end position="278"/>
    </location>
</feature>
<feature type="compositionally biased region" description="Basic and acidic residues" evidence="1">
    <location>
        <begin position="266"/>
        <end position="278"/>
    </location>
</feature>
<reference evidence="2 3" key="1">
    <citation type="submission" date="2017-12" db="EMBL/GenBank/DDBJ databases">
        <title>Genomic Encyclopedia of Type Strains, Phase III (KMG-III): the genomes of soil and plant-associated and newly described type strains.</title>
        <authorList>
            <person name="Whitman W."/>
        </authorList>
    </citation>
    <scope>NUCLEOTIDE SEQUENCE [LARGE SCALE GENOMIC DNA]</scope>
    <source>
        <strain evidence="2 3">LP43</strain>
    </source>
</reference>
<feature type="compositionally biased region" description="Polar residues" evidence="1">
    <location>
        <begin position="83"/>
        <end position="112"/>
    </location>
</feature>
<organism evidence="2 3">
    <name type="scientific">Pontibacter ramchanderi</name>
    <dbReference type="NCBI Taxonomy" id="1179743"/>
    <lineage>
        <taxon>Bacteria</taxon>
        <taxon>Pseudomonadati</taxon>
        <taxon>Bacteroidota</taxon>
        <taxon>Cytophagia</taxon>
        <taxon>Cytophagales</taxon>
        <taxon>Hymenobacteraceae</taxon>
        <taxon>Pontibacter</taxon>
    </lineage>
</organism>
<dbReference type="Proteomes" id="UP000233782">
    <property type="component" value="Unassembled WGS sequence"/>
</dbReference>
<proteinExistence type="predicted"/>